<evidence type="ECO:0000256" key="2">
    <source>
        <dbReference type="RuleBase" id="RU366034"/>
    </source>
</evidence>
<keyword evidence="2" id="KW-0479">Metal-binding</keyword>
<dbReference type="GO" id="GO:0046872">
    <property type="term" value="F:metal ion binding"/>
    <property type="evidence" value="ECO:0007669"/>
    <property type="project" value="UniProtKB-KW"/>
</dbReference>
<gene>
    <name evidence="3" type="primary">penA</name>
    <name evidence="3" type="ORF">SRB5_10170</name>
</gene>
<dbReference type="PANTHER" id="PTHR35201">
    <property type="entry name" value="TERPENE SYNTHASE"/>
    <property type="match status" value="1"/>
</dbReference>
<reference evidence="3 4" key="1">
    <citation type="submission" date="2019-10" db="EMBL/GenBank/DDBJ databases">
        <title>Streptomyces smaragdinus sp. nov. and Streptomyces fabii sp. nov., isolated from the gut of fungus growing-termite Macrotermes natalensis.</title>
        <authorList>
            <person name="Schwitalla J."/>
            <person name="Benndorf R."/>
            <person name="Martin K."/>
            <person name="De Beer W."/>
            <person name="Kaster A.-K."/>
            <person name="Vollmers J."/>
            <person name="Poulsen M."/>
            <person name="Beemelmanns C."/>
        </authorList>
    </citation>
    <scope>NUCLEOTIDE SEQUENCE [LARGE SCALE GENOMIC DNA]</scope>
    <source>
        <strain evidence="3 4">RB5</strain>
    </source>
</reference>
<keyword evidence="4" id="KW-1185">Reference proteome</keyword>
<dbReference type="InterPro" id="IPR008949">
    <property type="entry name" value="Isoprenoid_synthase_dom_sf"/>
</dbReference>
<dbReference type="GO" id="GO:0010333">
    <property type="term" value="F:terpene synthase activity"/>
    <property type="evidence" value="ECO:0007669"/>
    <property type="project" value="InterPro"/>
</dbReference>
<dbReference type="Pfam" id="PF19086">
    <property type="entry name" value="Terpene_syn_C_2"/>
    <property type="match status" value="1"/>
</dbReference>
<dbReference type="SFLD" id="SFLDG01020">
    <property type="entry name" value="Terpene_Cyclase_Like_2"/>
    <property type="match status" value="1"/>
</dbReference>
<keyword evidence="1 2" id="KW-0456">Lyase</keyword>
<name>A0A7K0CDQ4_9ACTN</name>
<evidence type="ECO:0000256" key="1">
    <source>
        <dbReference type="ARBA" id="ARBA00023239"/>
    </source>
</evidence>
<comment type="similarity">
    <text evidence="2">Belongs to the terpene synthase family.</text>
</comment>
<dbReference type="Gene3D" id="1.10.600.10">
    <property type="entry name" value="Farnesyl Diphosphate Synthase"/>
    <property type="match status" value="1"/>
</dbReference>
<evidence type="ECO:0000313" key="3">
    <source>
        <dbReference type="EMBL" id="MQY10904.1"/>
    </source>
</evidence>
<accession>A0A7K0CDQ4</accession>
<comment type="caution">
    <text evidence="3">The sequence shown here is derived from an EMBL/GenBank/DDBJ whole genome shotgun (WGS) entry which is preliminary data.</text>
</comment>
<proteinExistence type="inferred from homology"/>
<protein>
    <recommendedName>
        <fullName evidence="2">Terpene synthase</fullName>
        <ecNumber evidence="2">4.2.3.-</ecNumber>
    </recommendedName>
</protein>
<comment type="cofactor">
    <cofactor evidence="2">
        <name>Mg(2+)</name>
        <dbReference type="ChEBI" id="CHEBI:18420"/>
    </cofactor>
</comment>
<dbReference type="InterPro" id="IPR034686">
    <property type="entry name" value="Terpene_cyclase-like_2"/>
</dbReference>
<dbReference type="Proteomes" id="UP000466345">
    <property type="component" value="Unassembled WGS sequence"/>
</dbReference>
<keyword evidence="2" id="KW-0460">Magnesium</keyword>
<dbReference type="SUPFAM" id="SSF48576">
    <property type="entry name" value="Terpenoid synthases"/>
    <property type="match status" value="1"/>
</dbReference>
<evidence type="ECO:0000313" key="4">
    <source>
        <dbReference type="Proteomes" id="UP000466345"/>
    </source>
</evidence>
<dbReference type="EC" id="4.2.3.-" evidence="2"/>
<organism evidence="3 4">
    <name type="scientific">Streptomyces smaragdinus</name>
    <dbReference type="NCBI Taxonomy" id="2585196"/>
    <lineage>
        <taxon>Bacteria</taxon>
        <taxon>Bacillati</taxon>
        <taxon>Actinomycetota</taxon>
        <taxon>Actinomycetes</taxon>
        <taxon>Kitasatosporales</taxon>
        <taxon>Streptomycetaceae</taxon>
        <taxon>Streptomyces</taxon>
    </lineage>
</organism>
<dbReference type="SFLD" id="SFLDS00005">
    <property type="entry name" value="Isoprenoid_Synthase_Type_I"/>
    <property type="match status" value="1"/>
</dbReference>
<sequence>MPPPPARIPEIWCPLPRRTHPDAARIDAHIITWGQRVDLIRTETAARHFRKAGFGRFAASVYPRAIRLPLASEWQLLNWVIDDTLDEGYAALPEAERETLARELMAQLTTDLSPTPPTGPLAAALGELWQRTAGAMSPAWRHRFTAHYRDWLAATLRQHQPVPRTDLVSYIRRRRLNSGCEMSFDLIEPANEYEVPADVVASDAYTLVRYAANNVVSWTNDLYSIRKEAARGDHDHLAAVLLARSPSDGWDEAMAEATAMVTAHTQDFLAASEDLRAMRHLFGLNKQAWTEVEASLDDLALWISGSLHWHQWSPRYHQVDPAPAGEIPDYLEPHLR</sequence>
<dbReference type="AlphaFoldDB" id="A0A7K0CDQ4"/>
<dbReference type="EMBL" id="WEGJ01000002">
    <property type="protein sequence ID" value="MQY10904.1"/>
    <property type="molecule type" value="Genomic_DNA"/>
</dbReference>
<dbReference type="OrthoDB" id="3676909at2"/>
<dbReference type="RefSeq" id="WP_153450201.1">
    <property type="nucleotide sequence ID" value="NZ_WEGJ01000002.1"/>
</dbReference>
<dbReference type="PANTHER" id="PTHR35201:SF4">
    <property type="entry name" value="BETA-PINACENE SYNTHASE-RELATED"/>
    <property type="match status" value="1"/>
</dbReference>